<evidence type="ECO:0000259" key="2">
    <source>
        <dbReference type="PROSITE" id="PS51832"/>
    </source>
</evidence>
<dbReference type="RefSeq" id="WP_307904460.1">
    <property type="nucleotide sequence ID" value="NZ_AP027059.1"/>
</dbReference>
<feature type="domain" description="HD-GYP" evidence="2">
    <location>
        <begin position="176"/>
        <end position="363"/>
    </location>
</feature>
<feature type="compositionally biased region" description="Low complexity" evidence="1">
    <location>
        <begin position="99"/>
        <end position="108"/>
    </location>
</feature>
<evidence type="ECO:0000256" key="1">
    <source>
        <dbReference type="SAM" id="MobiDB-lite"/>
    </source>
</evidence>
<gene>
    <name evidence="3" type="ORF">HLVA_00770</name>
</gene>
<protein>
    <recommendedName>
        <fullName evidence="2">HD-GYP domain-containing protein</fullName>
    </recommendedName>
</protein>
<dbReference type="Proteomes" id="UP001321582">
    <property type="component" value="Chromosome"/>
</dbReference>
<dbReference type="Pfam" id="PF13487">
    <property type="entry name" value="HD_5"/>
    <property type="match status" value="1"/>
</dbReference>
<dbReference type="InterPro" id="IPR037522">
    <property type="entry name" value="HD_GYP_dom"/>
</dbReference>
<dbReference type="Gene3D" id="1.10.3210.10">
    <property type="entry name" value="Hypothetical protein af1432"/>
    <property type="match status" value="1"/>
</dbReference>
<dbReference type="KEGG" id="haby:HLVA_00770"/>
<evidence type="ECO:0000313" key="3">
    <source>
        <dbReference type="EMBL" id="BDU49508.1"/>
    </source>
</evidence>
<dbReference type="AlphaFoldDB" id="A0AAU9DBM2"/>
<feature type="compositionally biased region" description="Basic and acidic residues" evidence="1">
    <location>
        <begin position="83"/>
        <end position="96"/>
    </location>
</feature>
<name>A0AAU9DBM2_9FUSO</name>
<accession>A0AAU9DBM2</accession>
<organism evidence="3 4">
    <name type="scientific">Haliovirga abyssi</name>
    <dbReference type="NCBI Taxonomy" id="2996794"/>
    <lineage>
        <taxon>Bacteria</taxon>
        <taxon>Fusobacteriati</taxon>
        <taxon>Fusobacteriota</taxon>
        <taxon>Fusobacteriia</taxon>
        <taxon>Fusobacteriales</taxon>
        <taxon>Haliovirgaceae</taxon>
        <taxon>Haliovirga</taxon>
    </lineage>
</organism>
<evidence type="ECO:0000313" key="4">
    <source>
        <dbReference type="Proteomes" id="UP001321582"/>
    </source>
</evidence>
<dbReference type="InterPro" id="IPR003607">
    <property type="entry name" value="HD/PDEase_dom"/>
</dbReference>
<reference evidence="3 4" key="1">
    <citation type="submission" date="2022-11" db="EMBL/GenBank/DDBJ databases">
        <title>Haliovirga abyssi gen. nov., sp. nov., a mesophilic fermentative bacterium isolated from the Iheya North hydrothermal field and the proposal of Haliovirgaceae fam. nov.</title>
        <authorList>
            <person name="Miyazaki U."/>
            <person name="Tame A."/>
            <person name="Miyazaki J."/>
            <person name="Takai K."/>
            <person name="Sawayama S."/>
            <person name="Kitajima M."/>
            <person name="Okamoto A."/>
            <person name="Nakagawa S."/>
        </authorList>
    </citation>
    <scope>NUCLEOTIDE SEQUENCE [LARGE SCALE GENOMIC DNA]</scope>
    <source>
        <strain evidence="3 4">IC12</strain>
    </source>
</reference>
<dbReference type="CDD" id="cd00077">
    <property type="entry name" value="HDc"/>
    <property type="match status" value="1"/>
</dbReference>
<proteinExistence type="predicted"/>
<dbReference type="EMBL" id="AP027059">
    <property type="protein sequence ID" value="BDU49508.1"/>
    <property type="molecule type" value="Genomic_DNA"/>
</dbReference>
<dbReference type="SUPFAM" id="SSF109604">
    <property type="entry name" value="HD-domain/PDEase-like"/>
    <property type="match status" value="1"/>
</dbReference>
<dbReference type="PANTHER" id="PTHR43155">
    <property type="entry name" value="CYCLIC DI-GMP PHOSPHODIESTERASE PA4108-RELATED"/>
    <property type="match status" value="1"/>
</dbReference>
<keyword evidence="4" id="KW-1185">Reference proteome</keyword>
<dbReference type="PANTHER" id="PTHR43155:SF2">
    <property type="entry name" value="CYCLIC DI-GMP PHOSPHODIESTERASE PA4108"/>
    <property type="match status" value="1"/>
</dbReference>
<feature type="region of interest" description="Disordered" evidence="1">
    <location>
        <begin position="82"/>
        <end position="114"/>
    </location>
</feature>
<sequence>MKTLNIDNVEKGMDIGESIFDDKGKLLIKSGTTLTDRIIKKLKLENKKTIKILEEGEKGAEETDSVGMSFLNGLKNRYGSIKNIKDNKNSSKEKKNSLKNKTSLVSNKRGSTDKNKKAPIVSIIRKDTKVSEDEVKILNEFLKELKKDLKKIVLEIKEEGTIIKFNLNEKILKIFNNIITKKTVLKALKNLKKYDEYLYLHAIYVSLVSMVTGEKLGYDIRILQSIGIAGLFLDTGMSSVPKEIINKKALLKPEEREIVNKHPAKSYAILSKVSIATEIAKEIVLNHHERVDGTGYPKKKNKEKLSEYVKLVTIIDVYHALRSDRPYHKAKNSKEAFFTIFMYKGKQFDADILAELVKLQGGN</sequence>
<dbReference type="PROSITE" id="PS51832">
    <property type="entry name" value="HD_GYP"/>
    <property type="match status" value="1"/>
</dbReference>